<evidence type="ECO:0000313" key="1">
    <source>
        <dbReference type="EMBL" id="KAH6923698.1"/>
    </source>
</evidence>
<dbReference type="EMBL" id="CM023488">
    <property type="protein sequence ID" value="KAH6923698.1"/>
    <property type="molecule type" value="Genomic_DNA"/>
</dbReference>
<evidence type="ECO:0000313" key="2">
    <source>
        <dbReference type="Proteomes" id="UP000821845"/>
    </source>
</evidence>
<protein>
    <submittedName>
        <fullName evidence="1">Uncharacterized protein</fullName>
    </submittedName>
</protein>
<proteinExistence type="predicted"/>
<organism evidence="1 2">
    <name type="scientific">Hyalomma asiaticum</name>
    <name type="common">Tick</name>
    <dbReference type="NCBI Taxonomy" id="266040"/>
    <lineage>
        <taxon>Eukaryota</taxon>
        <taxon>Metazoa</taxon>
        <taxon>Ecdysozoa</taxon>
        <taxon>Arthropoda</taxon>
        <taxon>Chelicerata</taxon>
        <taxon>Arachnida</taxon>
        <taxon>Acari</taxon>
        <taxon>Parasitiformes</taxon>
        <taxon>Ixodida</taxon>
        <taxon>Ixodoidea</taxon>
        <taxon>Ixodidae</taxon>
        <taxon>Hyalomminae</taxon>
        <taxon>Hyalomma</taxon>
    </lineage>
</organism>
<keyword evidence="2" id="KW-1185">Reference proteome</keyword>
<comment type="caution">
    <text evidence="1">The sequence shown here is derived from an EMBL/GenBank/DDBJ whole genome shotgun (WGS) entry which is preliminary data.</text>
</comment>
<sequence>MRHAVYETPRRKGSLQHLKLGDRRQTIGDIKADINNDHSVQLGAQMSTINPTRLIVARDRGTYTRARVIHTLQHKQWPFLDGGPNHPAGSMHVLRRVLNGRTQSPTKSRYVRT</sequence>
<accession>A0ACB7RM27</accession>
<name>A0ACB7RM27_HYAAI</name>
<gene>
    <name evidence="1" type="ORF">HPB50_005168</name>
</gene>
<reference evidence="1" key="1">
    <citation type="submission" date="2020-05" db="EMBL/GenBank/DDBJ databases">
        <title>Large-scale comparative analyses of tick genomes elucidate their genetic diversity and vector capacities.</title>
        <authorList>
            <person name="Jia N."/>
            <person name="Wang J."/>
            <person name="Shi W."/>
            <person name="Du L."/>
            <person name="Sun Y."/>
            <person name="Zhan W."/>
            <person name="Jiang J."/>
            <person name="Wang Q."/>
            <person name="Zhang B."/>
            <person name="Ji P."/>
            <person name="Sakyi L.B."/>
            <person name="Cui X."/>
            <person name="Yuan T."/>
            <person name="Jiang B."/>
            <person name="Yang W."/>
            <person name="Lam T.T.-Y."/>
            <person name="Chang Q."/>
            <person name="Ding S."/>
            <person name="Wang X."/>
            <person name="Zhu J."/>
            <person name="Ruan X."/>
            <person name="Zhao L."/>
            <person name="Wei J."/>
            <person name="Que T."/>
            <person name="Du C."/>
            <person name="Cheng J."/>
            <person name="Dai P."/>
            <person name="Han X."/>
            <person name="Huang E."/>
            <person name="Gao Y."/>
            <person name="Liu J."/>
            <person name="Shao H."/>
            <person name="Ye R."/>
            <person name="Li L."/>
            <person name="Wei W."/>
            <person name="Wang X."/>
            <person name="Wang C."/>
            <person name="Yang T."/>
            <person name="Huo Q."/>
            <person name="Li W."/>
            <person name="Guo W."/>
            <person name="Chen H."/>
            <person name="Zhou L."/>
            <person name="Ni X."/>
            <person name="Tian J."/>
            <person name="Zhou Y."/>
            <person name="Sheng Y."/>
            <person name="Liu T."/>
            <person name="Pan Y."/>
            <person name="Xia L."/>
            <person name="Li J."/>
            <person name="Zhao F."/>
            <person name="Cao W."/>
        </authorList>
    </citation>
    <scope>NUCLEOTIDE SEQUENCE</scope>
    <source>
        <strain evidence="1">Hyas-2018</strain>
    </source>
</reference>
<dbReference type="Proteomes" id="UP000821845">
    <property type="component" value="Chromosome 8"/>
</dbReference>